<gene>
    <name evidence="2" type="ORF">DDW13_06375</name>
</gene>
<name>A0A2T9X3W0_9CREN</name>
<evidence type="ECO:0000313" key="2">
    <source>
        <dbReference type="EMBL" id="PVU74725.1"/>
    </source>
</evidence>
<protein>
    <submittedName>
        <fullName evidence="2">Nucleotidyltransferase</fullName>
    </submittedName>
</protein>
<dbReference type="EMBL" id="QEFD01000188">
    <property type="protein sequence ID" value="PVU74725.1"/>
    <property type="molecule type" value="Genomic_DNA"/>
</dbReference>
<dbReference type="PANTHER" id="PTHR43449:SF1">
    <property type="entry name" value="POLYMERASE BETA NUCLEOTIDYLTRANSFERASE DOMAIN-CONTAINING PROTEIN"/>
    <property type="match status" value="1"/>
</dbReference>
<proteinExistence type="predicted"/>
<accession>A0A2T9X3W0</accession>
<comment type="caution">
    <text evidence="2">The sequence shown here is derived from an EMBL/GenBank/DDBJ whole genome shotgun (WGS) entry which is preliminary data.</text>
</comment>
<dbReference type="CDD" id="cd05403">
    <property type="entry name" value="NT_KNTase_like"/>
    <property type="match status" value="1"/>
</dbReference>
<dbReference type="Proteomes" id="UP000245638">
    <property type="component" value="Unassembled WGS sequence"/>
</dbReference>
<dbReference type="InterPro" id="IPR002934">
    <property type="entry name" value="Polymerase_NTP_transf_dom"/>
</dbReference>
<dbReference type="AlphaFoldDB" id="A0A2T9X3W0"/>
<evidence type="ECO:0000259" key="1">
    <source>
        <dbReference type="Pfam" id="PF01909"/>
    </source>
</evidence>
<evidence type="ECO:0000313" key="3">
    <source>
        <dbReference type="Proteomes" id="UP000245638"/>
    </source>
</evidence>
<dbReference type="PANTHER" id="PTHR43449">
    <property type="entry name" value="NUCLEOTIDYLTRANSFERASE"/>
    <property type="match status" value="1"/>
</dbReference>
<keyword evidence="2" id="KW-0808">Transferase</keyword>
<sequence>MGKALSAIKSQEEMLRRAELFIEDVKKEINVKEVYVVGFRARGDYLDTSDIDLVIISDDFKGMRYIDRMEKLSKYRRAKIDYFTFTIEEWENPQSLYIEEMKKEAKKLDELLRNLES</sequence>
<dbReference type="Gene3D" id="3.30.460.10">
    <property type="entry name" value="Beta Polymerase, domain 2"/>
    <property type="match status" value="1"/>
</dbReference>
<reference evidence="2 3" key="1">
    <citation type="journal article" date="2015" name="Appl. Environ. Microbiol.">
        <title>Nanoarchaeota, Their Sulfolobales Host, and Nanoarchaeota Virus Distribution across Yellowstone National Park Hot Springs.</title>
        <authorList>
            <person name="Munson-McGee J.H."/>
            <person name="Field E.K."/>
            <person name="Bateson M."/>
            <person name="Rooney C."/>
            <person name="Stepanauskas R."/>
            <person name="Young M.J."/>
        </authorList>
    </citation>
    <scope>NUCLEOTIDE SEQUENCE [LARGE SCALE GENOMIC DNA]</scope>
    <source>
        <strain evidence="2">SCGC AC-742_N10</strain>
    </source>
</reference>
<feature type="domain" description="Polymerase nucleotidyl transferase" evidence="1">
    <location>
        <begin position="21"/>
        <end position="95"/>
    </location>
</feature>
<organism evidence="2 3">
    <name type="scientific">Acidianus hospitalis</name>
    <dbReference type="NCBI Taxonomy" id="563177"/>
    <lineage>
        <taxon>Archaea</taxon>
        <taxon>Thermoproteota</taxon>
        <taxon>Thermoprotei</taxon>
        <taxon>Sulfolobales</taxon>
        <taxon>Sulfolobaceae</taxon>
        <taxon>Acidianus</taxon>
    </lineage>
</organism>
<dbReference type="SUPFAM" id="SSF81301">
    <property type="entry name" value="Nucleotidyltransferase"/>
    <property type="match status" value="1"/>
</dbReference>
<dbReference type="InterPro" id="IPR043519">
    <property type="entry name" value="NT_sf"/>
</dbReference>
<dbReference type="Pfam" id="PF01909">
    <property type="entry name" value="NTP_transf_2"/>
    <property type="match status" value="1"/>
</dbReference>
<dbReference type="GO" id="GO:0016779">
    <property type="term" value="F:nucleotidyltransferase activity"/>
    <property type="evidence" value="ECO:0007669"/>
    <property type="project" value="InterPro"/>
</dbReference>